<evidence type="ECO:0000313" key="3">
    <source>
        <dbReference type="Proteomes" id="UP000540656"/>
    </source>
</evidence>
<gene>
    <name evidence="2" type="ORF">BJ980_003358</name>
</gene>
<dbReference type="RefSeq" id="WP_246279995.1">
    <property type="nucleotide sequence ID" value="NZ_JACCAA010000001.1"/>
</dbReference>
<dbReference type="NCBIfam" id="TIGR03544">
    <property type="entry name" value="DivI1A_domain"/>
    <property type="match status" value="1"/>
</dbReference>
<reference evidence="2 3" key="1">
    <citation type="submission" date="2020-07" db="EMBL/GenBank/DDBJ databases">
        <title>Sequencing the genomes of 1000 actinobacteria strains.</title>
        <authorList>
            <person name="Klenk H.-P."/>
        </authorList>
    </citation>
    <scope>NUCLEOTIDE SEQUENCE [LARGE SCALE GENOMIC DNA]</scope>
    <source>
        <strain evidence="2 3">DSM 23819</strain>
    </source>
</reference>
<dbReference type="Proteomes" id="UP000540656">
    <property type="component" value="Unassembled WGS sequence"/>
</dbReference>
<accession>A0A7Y9UW39</accession>
<dbReference type="EMBL" id="JACCAA010000001">
    <property type="protein sequence ID" value="NYG60435.1"/>
    <property type="molecule type" value="Genomic_DNA"/>
</dbReference>
<proteinExistence type="predicted"/>
<comment type="caution">
    <text evidence="2">The sequence shown here is derived from an EMBL/GenBank/DDBJ whole genome shotgun (WGS) entry which is preliminary data.</text>
</comment>
<name>A0A7Y9UW39_9ACTN</name>
<sequence length="104" mass="10892">MMWFFAILAVLALGGVAVVASGRGAPMAEVHSDRPDVLVPADRQLHGSDLRRIRLSTAVRGYRMDEVDALLSRLAAQLEASEARAAGPDADPLTGEVDGGPRGG</sequence>
<protein>
    <submittedName>
        <fullName evidence="2">DivIVA domain-containing protein</fullName>
    </submittedName>
</protein>
<feature type="region of interest" description="Disordered" evidence="1">
    <location>
        <begin position="82"/>
        <end position="104"/>
    </location>
</feature>
<organism evidence="2 3">
    <name type="scientific">Nocardioides daedukensis</name>
    <dbReference type="NCBI Taxonomy" id="634462"/>
    <lineage>
        <taxon>Bacteria</taxon>
        <taxon>Bacillati</taxon>
        <taxon>Actinomycetota</taxon>
        <taxon>Actinomycetes</taxon>
        <taxon>Propionibacteriales</taxon>
        <taxon>Nocardioidaceae</taxon>
        <taxon>Nocardioides</taxon>
    </lineage>
</organism>
<dbReference type="AlphaFoldDB" id="A0A7Y9UW39"/>
<keyword evidence="3" id="KW-1185">Reference proteome</keyword>
<evidence type="ECO:0000256" key="1">
    <source>
        <dbReference type="SAM" id="MobiDB-lite"/>
    </source>
</evidence>
<dbReference type="InterPro" id="IPR019933">
    <property type="entry name" value="DivIVA_domain"/>
</dbReference>
<dbReference type="Gene3D" id="6.10.250.660">
    <property type="match status" value="1"/>
</dbReference>
<evidence type="ECO:0000313" key="2">
    <source>
        <dbReference type="EMBL" id="NYG60435.1"/>
    </source>
</evidence>